<evidence type="ECO:0000313" key="2">
    <source>
        <dbReference type="Proteomes" id="UP000000814"/>
    </source>
</evidence>
<dbReference type="HOGENOM" id="CLU_870692_0_0_9"/>
<keyword evidence="2" id="KW-1185">Reference proteome</keyword>
<dbReference type="RefSeq" id="WP_010964449.1">
    <property type="nucleotide sequence ID" value="NC_003030.1"/>
</dbReference>
<accession>Q97JY7</accession>
<dbReference type="KEGG" id="cac:CA_C1135"/>
<dbReference type="EMBL" id="AE001437">
    <property type="protein sequence ID" value="AAK79108.1"/>
    <property type="molecule type" value="Genomic_DNA"/>
</dbReference>
<dbReference type="STRING" id="272562.CA_C1135"/>
<name>Q97JY7_CLOAB</name>
<proteinExistence type="predicted"/>
<sequence>MEHGQIVNLSQKHCNFNSYPSHQKMYRKGDVVAVFTECIKCNKRQKLSSFYVNKLNKTNEGHDFWCKKCVSSFVKDKNSLIEYCKKNRRLFKEDLWSTQSEKIKNKYKNNLEFENLSAKQQKDFLLNKTIKGYFGSMNRVNYYSYDQGQDKELLKKDIVINRSISENVKEKDKKPKKIYSQKWIGTYTQEQLDYLNDYYEDCLKDFNIVTRNHKDYARKIAKASLVMDESYNDMMNGISGADKRYKEAKAIFDSLSTSAKFSEKTRSINDSAGFDNLGEIILNLEQNGYLAKKIIFDDPDDVDKISADFRWTLNSIGDG</sequence>
<protein>
    <submittedName>
        <fullName evidence="1">Uncharacterized protein</fullName>
    </submittedName>
</protein>
<dbReference type="PIR" id="A97040">
    <property type="entry name" value="A97040"/>
</dbReference>
<evidence type="ECO:0000313" key="1">
    <source>
        <dbReference type="EMBL" id="AAK79108.1"/>
    </source>
</evidence>
<gene>
    <name evidence="1" type="ordered locus">CA_C1135</name>
</gene>
<dbReference type="AlphaFoldDB" id="Q97JY7"/>
<dbReference type="GeneID" id="44997645"/>
<dbReference type="Proteomes" id="UP000000814">
    <property type="component" value="Chromosome"/>
</dbReference>
<reference evidence="1 2" key="1">
    <citation type="journal article" date="2001" name="J. Bacteriol.">
        <title>Genome sequence and comparative analysis of the solvent-producing bacterium Clostridium acetobutylicum.</title>
        <authorList>
            <person name="Nolling J."/>
            <person name="Breton G."/>
            <person name="Omelchenko M.V."/>
            <person name="Makarova K.S."/>
            <person name="Zeng Q."/>
            <person name="Gibson R."/>
            <person name="Lee H.M."/>
            <person name="Dubois J."/>
            <person name="Qiu D."/>
            <person name="Hitti J."/>
            <person name="Wolf Y.I."/>
            <person name="Tatusov R.L."/>
            <person name="Sabathe F."/>
            <person name="Doucette-Stamm L."/>
            <person name="Soucaille P."/>
            <person name="Daly M.J."/>
            <person name="Bennett G.N."/>
            <person name="Koonin E.V."/>
            <person name="Smith D.R."/>
        </authorList>
    </citation>
    <scope>NUCLEOTIDE SEQUENCE [LARGE SCALE GENOMIC DNA]</scope>
    <source>
        <strain evidence="2">ATCC 824 / DSM 792 / JCM 1419 / LMG 5710 / VKM B-1787</strain>
    </source>
</reference>
<organism evidence="1 2">
    <name type="scientific">Clostridium acetobutylicum (strain ATCC 824 / DSM 792 / JCM 1419 / IAM 19013 / LMG 5710 / NBRC 13948 / NRRL B-527 / VKM B-1787 / 2291 / W)</name>
    <dbReference type="NCBI Taxonomy" id="272562"/>
    <lineage>
        <taxon>Bacteria</taxon>
        <taxon>Bacillati</taxon>
        <taxon>Bacillota</taxon>
        <taxon>Clostridia</taxon>
        <taxon>Eubacteriales</taxon>
        <taxon>Clostridiaceae</taxon>
        <taxon>Clostridium</taxon>
    </lineage>
</organism>